<dbReference type="InterPro" id="IPR050509">
    <property type="entry name" value="CoA-transferase_III"/>
</dbReference>
<accession>A0A1I2AP15</accession>
<protein>
    <submittedName>
        <fullName evidence="1">Alpha-methylacyl-CoA racemase</fullName>
    </submittedName>
</protein>
<dbReference type="PANTHER" id="PTHR48228:SF5">
    <property type="entry name" value="ALPHA-METHYLACYL-COA RACEMASE"/>
    <property type="match status" value="1"/>
</dbReference>
<name>A0A1I2AP15_9RHOB</name>
<dbReference type="PANTHER" id="PTHR48228">
    <property type="entry name" value="SUCCINYL-COA--D-CITRAMALATE COA-TRANSFERASE"/>
    <property type="match status" value="1"/>
</dbReference>
<dbReference type="SUPFAM" id="SSF89796">
    <property type="entry name" value="CoA-transferase family III (CaiB/BaiF)"/>
    <property type="match status" value="1"/>
</dbReference>
<dbReference type="RefSeq" id="WP_093923957.1">
    <property type="nucleotide sequence ID" value="NZ_FOMW01000007.1"/>
</dbReference>
<dbReference type="Gene3D" id="3.40.50.10540">
    <property type="entry name" value="Crotonobetainyl-coa:carnitine coa-transferase, domain 1"/>
    <property type="match status" value="1"/>
</dbReference>
<dbReference type="InterPro" id="IPR003673">
    <property type="entry name" value="CoA-Trfase_fam_III"/>
</dbReference>
<dbReference type="Gene3D" id="3.30.1540.10">
    <property type="entry name" value="formyl-coa transferase, domain 3"/>
    <property type="match status" value="1"/>
</dbReference>
<evidence type="ECO:0000313" key="1">
    <source>
        <dbReference type="EMBL" id="SFE44743.1"/>
    </source>
</evidence>
<dbReference type="AlphaFoldDB" id="A0A1I2AP15"/>
<evidence type="ECO:0000313" key="2">
    <source>
        <dbReference type="Proteomes" id="UP000198977"/>
    </source>
</evidence>
<dbReference type="Pfam" id="PF02515">
    <property type="entry name" value="CoA_transf_3"/>
    <property type="match status" value="1"/>
</dbReference>
<reference evidence="1 2" key="1">
    <citation type="submission" date="2016-10" db="EMBL/GenBank/DDBJ databases">
        <authorList>
            <person name="de Groot N.N."/>
        </authorList>
    </citation>
    <scope>NUCLEOTIDE SEQUENCE [LARGE SCALE GENOMIC DNA]</scope>
    <source>
        <strain evidence="1 2">DSM 11443</strain>
    </source>
</reference>
<dbReference type="GO" id="GO:0003824">
    <property type="term" value="F:catalytic activity"/>
    <property type="evidence" value="ECO:0007669"/>
    <property type="project" value="InterPro"/>
</dbReference>
<dbReference type="InterPro" id="IPR044855">
    <property type="entry name" value="CoA-Trfase_III_dom3_sf"/>
</dbReference>
<proteinExistence type="predicted"/>
<sequence>MAERQGPLSGMRIVEMTGIGPVPYAAMVLADMGADIIRIDRPGGYPAIDPTLDFASMDAASVFYRSRPLVELNLKSAAGREVMFDLIGQADALIEGYRPGAMEALGVGPEDCLEHRPSLAYVRVTGWGQEGEMARQAGHDLNYIALSGALSLFGRDGVPPVAIPPLVGDMASGALFGVIGMLSAVLHARTTGQGQVVDANIVDGSASLYTLLTALAAMGAHSAPAGQNVLDGGRHYYRTYVCADGAYVAVGAIEPAFRRVLLEKLGLLEDARFIKSDIADDPYCTATLGGIFAAETRQHWAALFAQSDGCVTPVLSPQEAQADPVNQARGLFQTVDGVVQAAPAPRFSQTPSAISLSARCASKSNPDALRRWGIAPERI</sequence>
<dbReference type="EMBL" id="FOMW01000007">
    <property type="protein sequence ID" value="SFE44743.1"/>
    <property type="molecule type" value="Genomic_DNA"/>
</dbReference>
<gene>
    <name evidence="1" type="ORF">SAMN04488523_107124</name>
</gene>
<keyword evidence="2" id="KW-1185">Reference proteome</keyword>
<organism evidence="1 2">
    <name type="scientific">Sulfitobacter brevis</name>
    <dbReference type="NCBI Taxonomy" id="74348"/>
    <lineage>
        <taxon>Bacteria</taxon>
        <taxon>Pseudomonadati</taxon>
        <taxon>Pseudomonadota</taxon>
        <taxon>Alphaproteobacteria</taxon>
        <taxon>Rhodobacterales</taxon>
        <taxon>Roseobacteraceae</taxon>
        <taxon>Sulfitobacter</taxon>
    </lineage>
</organism>
<dbReference type="InterPro" id="IPR023606">
    <property type="entry name" value="CoA-Trfase_III_dom_1_sf"/>
</dbReference>
<dbReference type="Proteomes" id="UP000198977">
    <property type="component" value="Unassembled WGS sequence"/>
</dbReference>
<dbReference type="OrthoDB" id="7208981at2"/>
<dbReference type="STRING" id="74348.SAMN04488523_107124"/>